<dbReference type="Gene3D" id="3.40.50.300">
    <property type="entry name" value="P-loop containing nucleotide triphosphate hydrolases"/>
    <property type="match status" value="1"/>
</dbReference>
<evidence type="ECO:0000256" key="10">
    <source>
        <dbReference type="SAM" id="MobiDB-lite"/>
    </source>
</evidence>
<evidence type="ECO:0000313" key="13">
    <source>
        <dbReference type="EMBL" id="RNM26471.1"/>
    </source>
</evidence>
<evidence type="ECO:0000259" key="11">
    <source>
        <dbReference type="PROSITE" id="PS50893"/>
    </source>
</evidence>
<dbReference type="OrthoDB" id="9802772at2"/>
<dbReference type="AlphaFoldDB" id="A0A3N0G599"/>
<comment type="subcellular location">
    <subcellularLocation>
        <location evidence="1">Cell inner membrane</location>
        <topology evidence="1">Peripheral membrane protein</topology>
    </subcellularLocation>
</comment>
<evidence type="ECO:0000256" key="9">
    <source>
        <dbReference type="ARBA" id="ARBA00047356"/>
    </source>
</evidence>
<dbReference type="GO" id="GO:0005524">
    <property type="term" value="F:ATP binding"/>
    <property type="evidence" value="ECO:0007669"/>
    <property type="project" value="UniProtKB-KW"/>
</dbReference>
<dbReference type="SUPFAM" id="SSF52540">
    <property type="entry name" value="P-loop containing nucleoside triphosphate hydrolases"/>
    <property type="match status" value="1"/>
</dbReference>
<evidence type="ECO:0000256" key="3">
    <source>
        <dbReference type="ARBA" id="ARBA00022448"/>
    </source>
</evidence>
<keyword evidence="5" id="KW-0547">Nucleotide-binding</keyword>
<evidence type="ECO:0000256" key="5">
    <source>
        <dbReference type="ARBA" id="ARBA00022741"/>
    </source>
</evidence>
<dbReference type="Pfam" id="PF00005">
    <property type="entry name" value="ABC_tran"/>
    <property type="match status" value="1"/>
</dbReference>
<comment type="similarity">
    <text evidence="2">Belongs to the ABC transporter superfamily.</text>
</comment>
<organism evidence="12 15">
    <name type="scientific">Dickeya undicola</name>
    <dbReference type="NCBI Taxonomy" id="1577887"/>
    <lineage>
        <taxon>Bacteria</taxon>
        <taxon>Pseudomonadati</taxon>
        <taxon>Pseudomonadota</taxon>
        <taxon>Gammaproteobacteria</taxon>
        <taxon>Enterobacterales</taxon>
        <taxon>Pectobacteriaceae</taxon>
        <taxon>Dickeya</taxon>
    </lineage>
</organism>
<sequence>MTNAESLLLEVKNLSIRRHGGSPQTLVQPLSFSMRRERVALVGESGAGKSLLAWALMGLLPPECRMEADRLELVGQDLLQLSPRQWRQWRGRRMAMVMQGPKHALNPMRTIGWQMAEPLRLHTSLSRAERRDRVLESLNAVGLAASSGVLTCYPHQISGGMAQRVMLAMAMITRPDLLIIDERTFALDRETRVQVLSLLDHLLTEHHMGLLLISHDLPLVVHHCTRILVMRQGKLVDELAASHLPDATHPYTRALWQARPGKHTHGQVLPTAVDNAEEPRDA</sequence>
<evidence type="ECO:0000256" key="1">
    <source>
        <dbReference type="ARBA" id="ARBA00004417"/>
    </source>
</evidence>
<dbReference type="PANTHER" id="PTHR43297">
    <property type="entry name" value="OLIGOPEPTIDE TRANSPORT ATP-BINDING PROTEIN APPD"/>
    <property type="match status" value="1"/>
</dbReference>
<dbReference type="GO" id="GO:0005886">
    <property type="term" value="C:plasma membrane"/>
    <property type="evidence" value="ECO:0007669"/>
    <property type="project" value="UniProtKB-SubCell"/>
</dbReference>
<dbReference type="EMBL" id="RJLS01000002">
    <property type="protein sequence ID" value="RNM26471.1"/>
    <property type="molecule type" value="Genomic_DNA"/>
</dbReference>
<keyword evidence="7" id="KW-0472">Membrane</keyword>
<evidence type="ECO:0000256" key="2">
    <source>
        <dbReference type="ARBA" id="ARBA00005417"/>
    </source>
</evidence>
<keyword evidence="14" id="KW-1185">Reference proteome</keyword>
<dbReference type="InterPro" id="IPR003439">
    <property type="entry name" value="ABC_transporter-like_ATP-bd"/>
</dbReference>
<evidence type="ECO:0000256" key="8">
    <source>
        <dbReference type="ARBA" id="ARBA00038852"/>
    </source>
</evidence>
<feature type="domain" description="ABC transporter" evidence="11">
    <location>
        <begin position="9"/>
        <end position="257"/>
    </location>
</feature>
<reference evidence="14 15" key="1">
    <citation type="submission" date="2018-11" db="EMBL/GenBank/DDBJ databases">
        <title>Characterization of surface water Dickeya isolates.</title>
        <authorList>
            <person name="Van Gijsegem F."/>
            <person name="Pedron J."/>
        </authorList>
    </citation>
    <scope>NUCLEOTIDE SEQUENCE [LARGE SCALE GENOMIC DNA]</scope>
    <source>
        <strain evidence="12 15">FVG1-MFV-O17</strain>
        <strain evidence="13 14">FVG10-MFV-A16</strain>
    </source>
</reference>
<gene>
    <name evidence="12" type="ORF">EF878_05625</name>
    <name evidence="13" type="ORF">EFS38_01520</name>
</gene>
<dbReference type="CDD" id="cd03257">
    <property type="entry name" value="ABC_NikE_OppD_transporters"/>
    <property type="match status" value="1"/>
</dbReference>
<dbReference type="InterPro" id="IPR017871">
    <property type="entry name" value="ABC_transporter-like_CS"/>
</dbReference>
<keyword evidence="3" id="KW-0813">Transport</keyword>
<accession>A0A3N0G599</accession>
<dbReference type="EC" id="7.4.2.9" evidence="8"/>
<proteinExistence type="inferred from homology"/>
<comment type="caution">
    <text evidence="12">The sequence shown here is derived from an EMBL/GenBank/DDBJ whole genome shotgun (WGS) entry which is preliminary data.</text>
</comment>
<dbReference type="PROSITE" id="PS00211">
    <property type="entry name" value="ABC_TRANSPORTER_1"/>
    <property type="match status" value="1"/>
</dbReference>
<comment type="catalytic activity">
    <reaction evidence="9">
        <text>a dipeptide(out) + ATP + H2O = a dipeptide(in) + ADP + phosphate + H(+)</text>
        <dbReference type="Rhea" id="RHEA:23120"/>
        <dbReference type="ChEBI" id="CHEBI:15377"/>
        <dbReference type="ChEBI" id="CHEBI:15378"/>
        <dbReference type="ChEBI" id="CHEBI:30616"/>
        <dbReference type="ChEBI" id="CHEBI:43474"/>
        <dbReference type="ChEBI" id="CHEBI:90799"/>
        <dbReference type="ChEBI" id="CHEBI:456216"/>
        <dbReference type="EC" id="7.4.2.9"/>
    </reaction>
</comment>
<evidence type="ECO:0000256" key="4">
    <source>
        <dbReference type="ARBA" id="ARBA00022475"/>
    </source>
</evidence>
<evidence type="ECO:0000313" key="14">
    <source>
        <dbReference type="Proteomes" id="UP000271870"/>
    </source>
</evidence>
<dbReference type="InterPro" id="IPR027417">
    <property type="entry name" value="P-loop_NTPase"/>
</dbReference>
<dbReference type="EMBL" id="RJLR01000012">
    <property type="protein sequence ID" value="RNM07436.1"/>
    <property type="molecule type" value="Genomic_DNA"/>
</dbReference>
<evidence type="ECO:0000313" key="12">
    <source>
        <dbReference type="EMBL" id="RNM07436.1"/>
    </source>
</evidence>
<dbReference type="PROSITE" id="PS50893">
    <property type="entry name" value="ABC_TRANSPORTER_2"/>
    <property type="match status" value="1"/>
</dbReference>
<keyword evidence="4" id="KW-1003">Cell membrane</keyword>
<dbReference type="Proteomes" id="UP000276061">
    <property type="component" value="Unassembled WGS sequence"/>
</dbReference>
<feature type="region of interest" description="Disordered" evidence="10">
    <location>
        <begin position="263"/>
        <end position="282"/>
    </location>
</feature>
<evidence type="ECO:0000256" key="7">
    <source>
        <dbReference type="ARBA" id="ARBA00023136"/>
    </source>
</evidence>
<dbReference type="InterPro" id="IPR050388">
    <property type="entry name" value="ABC_Ni/Peptide_Import"/>
</dbReference>
<evidence type="ECO:0000313" key="15">
    <source>
        <dbReference type="Proteomes" id="UP000276061"/>
    </source>
</evidence>
<evidence type="ECO:0000256" key="6">
    <source>
        <dbReference type="ARBA" id="ARBA00022840"/>
    </source>
</evidence>
<name>A0A3N0G599_9GAMM</name>
<keyword evidence="6 12" id="KW-0067">ATP-binding</keyword>
<dbReference type="InterPro" id="IPR003593">
    <property type="entry name" value="AAA+_ATPase"/>
</dbReference>
<protein>
    <recommendedName>
        <fullName evidence="8">ABC-type dipeptide transporter</fullName>
        <ecNumber evidence="8">7.4.2.9</ecNumber>
    </recommendedName>
</protein>
<dbReference type="GO" id="GO:0016887">
    <property type="term" value="F:ATP hydrolysis activity"/>
    <property type="evidence" value="ECO:0007669"/>
    <property type="project" value="InterPro"/>
</dbReference>
<dbReference type="PANTHER" id="PTHR43297:SF2">
    <property type="entry name" value="DIPEPTIDE TRANSPORT ATP-BINDING PROTEIN DPPD"/>
    <property type="match status" value="1"/>
</dbReference>
<dbReference type="SMART" id="SM00382">
    <property type="entry name" value="AAA"/>
    <property type="match status" value="1"/>
</dbReference>
<dbReference type="Proteomes" id="UP000271870">
    <property type="component" value="Unassembled WGS sequence"/>
</dbReference>
<dbReference type="RefSeq" id="WP_123249858.1">
    <property type="nucleotide sequence ID" value="NZ_RJLR01000012.1"/>
</dbReference>